<feature type="domain" description="N-acetyltransferase" evidence="1">
    <location>
        <begin position="7"/>
        <end position="161"/>
    </location>
</feature>
<name>A0A1H1T7Q6_9MICO</name>
<dbReference type="PROSITE" id="PS51186">
    <property type="entry name" value="GNAT"/>
    <property type="match status" value="1"/>
</dbReference>
<dbReference type="STRING" id="589382.SAMN04489721_1526"/>
<sequence length="161" mass="18157">MVEPHVVTLRATRAGDLDELFRIQLDPEANRMAAFTSADPSDRAAFDAYWARLAAREDADNRTVRSDGRIVGRVARWIDAETGMAEITYWIDREHWGRGIATRAMRLFLDTQPRPVRARAAADNAASIALLTRLGFVEVGRDRGFANARGEEIEEIEFVLR</sequence>
<dbReference type="Pfam" id="PF13302">
    <property type="entry name" value="Acetyltransf_3"/>
    <property type="match status" value="1"/>
</dbReference>
<reference evidence="3" key="2">
    <citation type="submission" date="2016-10" db="EMBL/GenBank/DDBJ databases">
        <authorList>
            <person name="de Groot N.N."/>
        </authorList>
    </citation>
    <scope>NUCLEOTIDE SEQUENCE [LARGE SCALE GENOMIC DNA]</scope>
    <source>
        <strain evidence="3">CPCC 202695</strain>
    </source>
</reference>
<dbReference type="AlphaFoldDB" id="A0A1H1T7Q6"/>
<proteinExistence type="predicted"/>
<dbReference type="SUPFAM" id="SSF55729">
    <property type="entry name" value="Acyl-CoA N-acyltransferases (Nat)"/>
    <property type="match status" value="1"/>
</dbReference>
<protein>
    <submittedName>
        <fullName evidence="3">Protein N-acetyltransferase, RimJ/RimL family</fullName>
    </submittedName>
    <submittedName>
        <fullName evidence="2">RimJ/RimL family protein N-acetyltransferase</fullName>
    </submittedName>
</protein>
<dbReference type="Proteomes" id="UP000199482">
    <property type="component" value="Chromosome I"/>
</dbReference>
<dbReference type="OrthoDB" id="9801656at2"/>
<evidence type="ECO:0000259" key="1">
    <source>
        <dbReference type="PROSITE" id="PS51186"/>
    </source>
</evidence>
<accession>A0A1H1T7Q6</accession>
<dbReference type="EMBL" id="SODL02000004">
    <property type="protein sequence ID" value="MCP2368475.1"/>
    <property type="molecule type" value="Genomic_DNA"/>
</dbReference>
<gene>
    <name evidence="2" type="ORF">BCL57_002648</name>
    <name evidence="3" type="ORF">SAMN04489721_1526</name>
</gene>
<dbReference type="PANTHER" id="PTHR43328:SF1">
    <property type="entry name" value="N-ACETYLTRANSFERASE DOMAIN-CONTAINING PROTEIN"/>
    <property type="match status" value="1"/>
</dbReference>
<evidence type="ECO:0000313" key="2">
    <source>
        <dbReference type="EMBL" id="MCP2368475.1"/>
    </source>
</evidence>
<dbReference type="Proteomes" id="UP000893823">
    <property type="component" value="Unassembled WGS sequence"/>
</dbReference>
<evidence type="ECO:0000313" key="5">
    <source>
        <dbReference type="Proteomes" id="UP000893823"/>
    </source>
</evidence>
<evidence type="ECO:0000313" key="3">
    <source>
        <dbReference type="EMBL" id="SDS56163.1"/>
    </source>
</evidence>
<dbReference type="GO" id="GO:0016747">
    <property type="term" value="F:acyltransferase activity, transferring groups other than amino-acyl groups"/>
    <property type="evidence" value="ECO:0007669"/>
    <property type="project" value="InterPro"/>
</dbReference>
<reference evidence="4" key="1">
    <citation type="submission" date="2016-10" db="EMBL/GenBank/DDBJ databases">
        <authorList>
            <person name="Varghese N."/>
            <person name="Submissions S."/>
        </authorList>
    </citation>
    <scope>NUCLEOTIDE SEQUENCE [LARGE SCALE GENOMIC DNA]</scope>
    <source>
        <strain evidence="4">CPCC 202695</strain>
    </source>
</reference>
<dbReference type="InterPro" id="IPR016181">
    <property type="entry name" value="Acyl_CoA_acyltransferase"/>
</dbReference>
<dbReference type="RefSeq" id="WP_092670648.1">
    <property type="nucleotide sequence ID" value="NZ_BMDN01000004.1"/>
</dbReference>
<reference evidence="2" key="3">
    <citation type="submission" date="2022-06" db="EMBL/GenBank/DDBJ databases">
        <title>Genomic Encyclopedia of Type Strains, Phase III (KMG-III): the genomes of soil and plant-associated and newly described type strains.</title>
        <authorList>
            <person name="Whitman W."/>
        </authorList>
    </citation>
    <scope>NUCLEOTIDE SEQUENCE</scope>
    <source>
        <strain evidence="2">CPCC 202695</strain>
    </source>
</reference>
<dbReference type="InterPro" id="IPR000182">
    <property type="entry name" value="GNAT_dom"/>
</dbReference>
<dbReference type="PANTHER" id="PTHR43328">
    <property type="entry name" value="ACETYLTRANSFERASE-RELATED"/>
    <property type="match status" value="1"/>
</dbReference>
<dbReference type="Gene3D" id="3.40.630.30">
    <property type="match status" value="1"/>
</dbReference>
<keyword evidence="5" id="KW-1185">Reference proteome</keyword>
<dbReference type="EMBL" id="LT629755">
    <property type="protein sequence ID" value="SDS56163.1"/>
    <property type="molecule type" value="Genomic_DNA"/>
</dbReference>
<organism evidence="3 4">
    <name type="scientific">Agromyces flavus</name>
    <dbReference type="NCBI Taxonomy" id="589382"/>
    <lineage>
        <taxon>Bacteria</taxon>
        <taxon>Bacillati</taxon>
        <taxon>Actinomycetota</taxon>
        <taxon>Actinomycetes</taxon>
        <taxon>Micrococcales</taxon>
        <taxon>Microbacteriaceae</taxon>
        <taxon>Agromyces</taxon>
    </lineage>
</organism>
<evidence type="ECO:0000313" key="4">
    <source>
        <dbReference type="Proteomes" id="UP000199482"/>
    </source>
</evidence>
<keyword evidence="3" id="KW-0808">Transferase</keyword>